<proteinExistence type="predicted"/>
<accession>A0A0M3HKR6</accession>
<dbReference type="Proteomes" id="UP000036681">
    <property type="component" value="Unplaced"/>
</dbReference>
<dbReference type="AlphaFoldDB" id="A0A0M3HKR6"/>
<keyword evidence="1" id="KW-1185">Reference proteome</keyword>
<reference evidence="2" key="1">
    <citation type="submission" date="2017-02" db="UniProtKB">
        <authorList>
            <consortium name="WormBaseParasite"/>
        </authorList>
    </citation>
    <scope>IDENTIFICATION</scope>
</reference>
<evidence type="ECO:0000313" key="2">
    <source>
        <dbReference type="WBParaSite" id="ALUE_0000211101-mRNA-1"/>
    </source>
</evidence>
<dbReference type="InterPro" id="IPR029044">
    <property type="entry name" value="Nucleotide-diphossugar_trans"/>
</dbReference>
<name>A0A0M3HKR6_ASCLU</name>
<dbReference type="Gene3D" id="3.90.550.10">
    <property type="entry name" value="Spore Coat Polysaccharide Biosynthesis Protein SpsA, Chain A"/>
    <property type="match status" value="1"/>
</dbReference>
<protein>
    <submittedName>
        <fullName evidence="2">Uncharacterized protein</fullName>
    </submittedName>
</protein>
<sequence>MEVCSNNYRCRSKILKKWKNLWQIDGLNTLHYEVVSFEIYNFYYHLIVDLKPPNDTCEITKC</sequence>
<dbReference type="WBParaSite" id="ALUE_0000211101-mRNA-1">
    <property type="protein sequence ID" value="ALUE_0000211101-mRNA-1"/>
    <property type="gene ID" value="ALUE_0000211101"/>
</dbReference>
<organism evidence="1 2">
    <name type="scientific">Ascaris lumbricoides</name>
    <name type="common">Giant roundworm</name>
    <dbReference type="NCBI Taxonomy" id="6252"/>
    <lineage>
        <taxon>Eukaryota</taxon>
        <taxon>Metazoa</taxon>
        <taxon>Ecdysozoa</taxon>
        <taxon>Nematoda</taxon>
        <taxon>Chromadorea</taxon>
        <taxon>Rhabditida</taxon>
        <taxon>Spirurina</taxon>
        <taxon>Ascaridomorpha</taxon>
        <taxon>Ascaridoidea</taxon>
        <taxon>Ascarididae</taxon>
        <taxon>Ascaris</taxon>
    </lineage>
</organism>
<evidence type="ECO:0000313" key="1">
    <source>
        <dbReference type="Proteomes" id="UP000036681"/>
    </source>
</evidence>